<evidence type="ECO:0000313" key="3">
    <source>
        <dbReference type="EMBL" id="PVU97827.1"/>
    </source>
</evidence>
<name>A0A2T9YZT2_9FUNG</name>
<accession>A0A2T9YZT2</accession>
<dbReference type="InterPro" id="IPR005645">
    <property type="entry name" value="FSH-like_dom"/>
</dbReference>
<dbReference type="Proteomes" id="UP000245383">
    <property type="component" value="Unassembled WGS sequence"/>
</dbReference>
<keyword evidence="4" id="KW-1185">Reference proteome</keyword>
<dbReference type="OrthoDB" id="414698at2759"/>
<dbReference type="Gene3D" id="3.40.50.1820">
    <property type="entry name" value="alpha/beta hydrolase"/>
    <property type="match status" value="1"/>
</dbReference>
<dbReference type="GO" id="GO:0016787">
    <property type="term" value="F:hydrolase activity"/>
    <property type="evidence" value="ECO:0007669"/>
    <property type="project" value="UniProtKB-KW"/>
</dbReference>
<feature type="domain" description="Serine hydrolase" evidence="2">
    <location>
        <begin position="1"/>
        <end position="227"/>
    </location>
</feature>
<dbReference type="STRING" id="133385.A0A2T9YZT2"/>
<dbReference type="EMBL" id="MBFR01000006">
    <property type="protein sequence ID" value="PVU97827.1"/>
    <property type="molecule type" value="Genomic_DNA"/>
</dbReference>
<dbReference type="InterPro" id="IPR050593">
    <property type="entry name" value="LovG"/>
</dbReference>
<dbReference type="GO" id="GO:0005737">
    <property type="term" value="C:cytoplasm"/>
    <property type="evidence" value="ECO:0007669"/>
    <property type="project" value="TreeGrafter"/>
</dbReference>
<dbReference type="PANTHER" id="PTHR48070">
    <property type="entry name" value="ESTERASE OVCA2"/>
    <property type="match status" value="1"/>
</dbReference>
<proteinExistence type="predicted"/>
<evidence type="ECO:0000256" key="1">
    <source>
        <dbReference type="ARBA" id="ARBA00022801"/>
    </source>
</evidence>
<gene>
    <name evidence="3" type="ORF">BB561_000293</name>
</gene>
<dbReference type="InterPro" id="IPR029058">
    <property type="entry name" value="AB_hydrolase_fold"/>
</dbReference>
<dbReference type="PANTHER" id="PTHR48070:SF6">
    <property type="entry name" value="ESTERASE OVCA2"/>
    <property type="match status" value="1"/>
</dbReference>
<protein>
    <recommendedName>
        <fullName evidence="2">Serine hydrolase domain-containing protein</fullName>
    </recommendedName>
</protein>
<dbReference type="AlphaFoldDB" id="A0A2T9YZT2"/>
<organism evidence="3 4">
    <name type="scientific">Smittium simulii</name>
    <dbReference type="NCBI Taxonomy" id="133385"/>
    <lineage>
        <taxon>Eukaryota</taxon>
        <taxon>Fungi</taxon>
        <taxon>Fungi incertae sedis</taxon>
        <taxon>Zoopagomycota</taxon>
        <taxon>Kickxellomycotina</taxon>
        <taxon>Harpellomycetes</taxon>
        <taxon>Harpellales</taxon>
        <taxon>Legeriomycetaceae</taxon>
        <taxon>Smittium</taxon>
    </lineage>
</organism>
<comment type="caution">
    <text evidence="3">The sequence shown here is derived from an EMBL/GenBank/DDBJ whole genome shotgun (WGS) entry which is preliminary data.</text>
</comment>
<dbReference type="GO" id="GO:0005634">
    <property type="term" value="C:nucleus"/>
    <property type="evidence" value="ECO:0007669"/>
    <property type="project" value="TreeGrafter"/>
</dbReference>
<dbReference type="SUPFAM" id="SSF53474">
    <property type="entry name" value="alpha/beta-Hydrolases"/>
    <property type="match status" value="1"/>
</dbReference>
<keyword evidence="1" id="KW-0378">Hydrolase</keyword>
<sequence length="237" mass="26939">MSAIKRVLCLHGYSQNALRLKQDMGPITKALNNMEFVYIDAPHIATEPRNDQKLLQGKPYGWWNMSTARVWQDTQKSVQYLLDIMNTQGPFHGILGFSQGAAMIPVLLSILNYKNLKHITANTEKELQFERQFIDFLGPLKTKVDSIHNKEMFKFAILSGGFAPGKKVCLRLINSTPEIPVPSMHIIGKTDSVISNKQSIELSQLFKNPEFVLHTGGHYVPFTKEYTSLYKNFIPKL</sequence>
<reference evidence="3 4" key="1">
    <citation type="journal article" date="2018" name="MBio">
        <title>Comparative Genomics Reveals the Core Gene Toolbox for the Fungus-Insect Symbiosis.</title>
        <authorList>
            <person name="Wang Y."/>
            <person name="Stata M."/>
            <person name="Wang W."/>
            <person name="Stajich J.E."/>
            <person name="White M.M."/>
            <person name="Moncalvo J.M."/>
        </authorList>
    </citation>
    <scope>NUCLEOTIDE SEQUENCE [LARGE SCALE GENOMIC DNA]</scope>
    <source>
        <strain evidence="3 4">SWE-8-4</strain>
    </source>
</reference>
<dbReference type="Pfam" id="PF03959">
    <property type="entry name" value="FSH1"/>
    <property type="match status" value="1"/>
</dbReference>
<evidence type="ECO:0000313" key="4">
    <source>
        <dbReference type="Proteomes" id="UP000245383"/>
    </source>
</evidence>
<evidence type="ECO:0000259" key="2">
    <source>
        <dbReference type="Pfam" id="PF03959"/>
    </source>
</evidence>